<dbReference type="Proteomes" id="UP001320159">
    <property type="component" value="Unassembled WGS sequence"/>
</dbReference>
<dbReference type="RefSeq" id="WP_230742956.1">
    <property type="nucleotide sequence ID" value="NZ_PGCK01000013.1"/>
</dbReference>
<dbReference type="Gene3D" id="1.10.260.40">
    <property type="entry name" value="lambda repressor-like DNA-binding domains"/>
    <property type="match status" value="1"/>
</dbReference>
<evidence type="ECO:0000313" key="2">
    <source>
        <dbReference type="EMBL" id="MCD1296085.1"/>
    </source>
</evidence>
<dbReference type="CDD" id="cd00093">
    <property type="entry name" value="HTH_XRE"/>
    <property type="match status" value="1"/>
</dbReference>
<dbReference type="PROSITE" id="PS50943">
    <property type="entry name" value="HTH_CROC1"/>
    <property type="match status" value="1"/>
</dbReference>
<gene>
    <name evidence="2" type="ORF">CUJ83_13865</name>
</gene>
<protein>
    <submittedName>
        <fullName evidence="2">Transcriptional regulator</fullName>
    </submittedName>
</protein>
<dbReference type="InterPro" id="IPR001387">
    <property type="entry name" value="Cro/C1-type_HTH"/>
</dbReference>
<evidence type="ECO:0000259" key="1">
    <source>
        <dbReference type="PROSITE" id="PS50943"/>
    </source>
</evidence>
<evidence type="ECO:0000313" key="3">
    <source>
        <dbReference type="Proteomes" id="UP001320159"/>
    </source>
</evidence>
<dbReference type="GO" id="GO:0003677">
    <property type="term" value="F:DNA binding"/>
    <property type="evidence" value="ECO:0007669"/>
    <property type="project" value="InterPro"/>
</dbReference>
<feature type="domain" description="HTH cro/C1-type" evidence="1">
    <location>
        <begin position="30"/>
        <end position="84"/>
    </location>
</feature>
<reference evidence="2 3" key="1">
    <citation type="submission" date="2017-11" db="EMBL/GenBank/DDBJ databases">
        <title>Isolation and Characterization of Family Methanocellaceae Species from Potential Methane Hydrate Area Offshore Southwestern Taiwan.</title>
        <authorList>
            <person name="Zhang W.-L."/>
            <person name="Chen W.-C."/>
            <person name="Lai M.-C."/>
            <person name="Chen S.-C."/>
        </authorList>
    </citation>
    <scope>NUCLEOTIDE SEQUENCE [LARGE SCALE GENOMIC DNA]</scope>
    <source>
        <strain evidence="2 3">CWC-04</strain>
    </source>
</reference>
<dbReference type="SUPFAM" id="SSF47413">
    <property type="entry name" value="lambda repressor-like DNA-binding domains"/>
    <property type="match status" value="1"/>
</dbReference>
<dbReference type="SMART" id="SM00530">
    <property type="entry name" value="HTH_XRE"/>
    <property type="match status" value="1"/>
</dbReference>
<sequence>MQNDIVDLRAKLAEKMAGEITLSQNPGDTIKKWRKNFEVSQIDLANSIEVSPSVISDYESGRRKSPGTAIISKIVEALLDLDEKAGSHKIRAYETMLIERYNSNVILDIHEYRSPIHLTRFSKLIKAEQVSGKFDRSINGYTIVDSLNAIFQMSSNEFYRLYGWSTERALIFCNVSTGRSPMVALRVTPLKPAAVVLHGLEAEKIDPVARKIADIESFPLMTTQMDIDEMINSLKGVKE</sequence>
<dbReference type="EMBL" id="PGCK01000013">
    <property type="protein sequence ID" value="MCD1296085.1"/>
    <property type="molecule type" value="Genomic_DNA"/>
</dbReference>
<dbReference type="InterPro" id="IPR017271">
    <property type="entry name" value="Tscrpt_reg_HTH_MJ1545_prd"/>
</dbReference>
<name>A0AAP2W5Y3_9EURY</name>
<keyword evidence="3" id="KW-1185">Reference proteome</keyword>
<accession>A0AAP2W5Y3</accession>
<dbReference type="PIRSF" id="PIRSF037724">
    <property type="entry name" value="TF_HTH_MJ1545_prd"/>
    <property type="match status" value="1"/>
</dbReference>
<dbReference type="InterPro" id="IPR010982">
    <property type="entry name" value="Lambda_DNA-bd_dom_sf"/>
</dbReference>
<organism evidence="2 3">
    <name type="scientific">Methanooceanicella nereidis</name>
    <dbReference type="NCBI Taxonomy" id="2052831"/>
    <lineage>
        <taxon>Archaea</taxon>
        <taxon>Methanobacteriati</taxon>
        <taxon>Methanobacteriota</taxon>
        <taxon>Stenosarchaea group</taxon>
        <taxon>Methanomicrobia</taxon>
        <taxon>Methanocellales</taxon>
        <taxon>Methanocellaceae</taxon>
        <taxon>Methanooceanicella</taxon>
    </lineage>
</organism>
<proteinExistence type="predicted"/>
<dbReference type="Pfam" id="PF01381">
    <property type="entry name" value="HTH_3"/>
    <property type="match status" value="1"/>
</dbReference>
<dbReference type="AlphaFoldDB" id="A0AAP2W5Y3"/>
<comment type="caution">
    <text evidence="2">The sequence shown here is derived from an EMBL/GenBank/DDBJ whole genome shotgun (WGS) entry which is preliminary data.</text>
</comment>